<keyword evidence="13 16" id="KW-0961">Cell wall biogenesis/degradation</keyword>
<proteinExistence type="inferred from homology"/>
<keyword evidence="18" id="KW-1185">Reference proteome</keyword>
<keyword evidence="6 16" id="KW-0808">Transferase</keyword>
<evidence type="ECO:0000256" key="10">
    <source>
        <dbReference type="ARBA" id="ARBA00022989"/>
    </source>
</evidence>
<sequence length="397" mass="43482">MKLALKRPSLTQIPRHWLVPNWQQEFTVRRLLMLAAAILASIGVIMVASASMGIASADFNNPFYFFIRHLIYVLMGVTAATVAAQIPMHFWQRWSWYILIISFVLLILVLIPGIGRRINGSARWLGAAGITIQPSEIGKFAVVLFMSGYLVRRQEAVRTTYFTGLLRAGIIIGLTIALFMAEPDFGASLVLMSAILGMLFLGGAPLAQFGLLFAGVVGGAIALAFSADYRVKRLMSFWEPWDDAYGTDYQLSQSLIAFGRGDWFGVGLGHSVQKLFYLPEAHTDFVFAIYAEEFGLVGVFVLLIAFFMLVQAGVRIGRNAAAVGKLQESYLAYGMIFLMLMQAIINISVCTGLFPTKGLTLPFISYGGSSLVVVFTMLGILLRIDAETTIAKQGGTP</sequence>
<dbReference type="OrthoDB" id="9812661at2"/>
<dbReference type="GO" id="GO:0043093">
    <property type="term" value="P:FtsZ-dependent cytokinesis"/>
    <property type="evidence" value="ECO:0007669"/>
    <property type="project" value="UniProtKB-UniRule"/>
</dbReference>
<feature type="transmembrane region" description="Helical" evidence="16">
    <location>
        <begin position="285"/>
        <end position="310"/>
    </location>
</feature>
<evidence type="ECO:0000256" key="2">
    <source>
        <dbReference type="ARBA" id="ARBA00004752"/>
    </source>
</evidence>
<dbReference type="Pfam" id="PF01098">
    <property type="entry name" value="FTSW_RODA_SPOVE"/>
    <property type="match status" value="1"/>
</dbReference>
<keyword evidence="5 16" id="KW-0328">Glycosyltransferase</keyword>
<comment type="catalytic activity">
    <reaction evidence="15 16">
        <text>[GlcNAc-(1-&gt;4)-Mur2Ac(oyl-L-Ala-gamma-D-Glu-L-Lys-D-Ala-D-Ala)](n)-di-trans,octa-cis-undecaprenyl diphosphate + beta-D-GlcNAc-(1-&gt;4)-Mur2Ac(oyl-L-Ala-gamma-D-Glu-L-Lys-D-Ala-D-Ala)-di-trans,octa-cis-undecaprenyl diphosphate = [GlcNAc-(1-&gt;4)-Mur2Ac(oyl-L-Ala-gamma-D-Glu-L-Lys-D-Ala-D-Ala)](n+1)-di-trans,octa-cis-undecaprenyl diphosphate + di-trans,octa-cis-undecaprenyl diphosphate + H(+)</text>
        <dbReference type="Rhea" id="RHEA:23708"/>
        <dbReference type="Rhea" id="RHEA-COMP:9602"/>
        <dbReference type="Rhea" id="RHEA-COMP:9603"/>
        <dbReference type="ChEBI" id="CHEBI:15378"/>
        <dbReference type="ChEBI" id="CHEBI:58405"/>
        <dbReference type="ChEBI" id="CHEBI:60033"/>
        <dbReference type="ChEBI" id="CHEBI:78435"/>
        <dbReference type="EC" id="2.4.99.28"/>
    </reaction>
</comment>
<evidence type="ECO:0000256" key="9">
    <source>
        <dbReference type="ARBA" id="ARBA00022984"/>
    </source>
</evidence>
<dbReference type="GO" id="GO:0015648">
    <property type="term" value="F:lipid-linked peptidoglycan transporter activity"/>
    <property type="evidence" value="ECO:0007669"/>
    <property type="project" value="TreeGrafter"/>
</dbReference>
<comment type="pathway">
    <text evidence="2 16">Cell wall biogenesis; peptidoglycan biosynthesis.</text>
</comment>
<evidence type="ECO:0000256" key="11">
    <source>
        <dbReference type="ARBA" id="ARBA00023136"/>
    </source>
</evidence>
<gene>
    <name evidence="16" type="primary">ftsW</name>
    <name evidence="17" type="ORF">C8N29_105201</name>
</gene>
<dbReference type="NCBIfam" id="TIGR02614">
    <property type="entry name" value="ftsW"/>
    <property type="match status" value="1"/>
</dbReference>
<keyword evidence="12 16" id="KW-0131">Cell cycle</keyword>
<feature type="transmembrane region" description="Helical" evidence="16">
    <location>
        <begin position="185"/>
        <end position="202"/>
    </location>
</feature>
<dbReference type="InterPro" id="IPR013437">
    <property type="entry name" value="FtsW"/>
</dbReference>
<keyword evidence="10 16" id="KW-1133">Transmembrane helix</keyword>
<evidence type="ECO:0000256" key="16">
    <source>
        <dbReference type="HAMAP-Rule" id="MF_00913"/>
    </source>
</evidence>
<dbReference type="GO" id="GO:0009252">
    <property type="term" value="P:peptidoglycan biosynthetic process"/>
    <property type="evidence" value="ECO:0007669"/>
    <property type="project" value="UniProtKB-UniRule"/>
</dbReference>
<dbReference type="Proteomes" id="UP000244223">
    <property type="component" value="Unassembled WGS sequence"/>
</dbReference>
<keyword evidence="16" id="KW-0997">Cell inner membrane</keyword>
<dbReference type="GO" id="GO:0032153">
    <property type="term" value="C:cell division site"/>
    <property type="evidence" value="ECO:0007669"/>
    <property type="project" value="UniProtKB-UniRule"/>
</dbReference>
<dbReference type="HAMAP" id="MF_00913">
    <property type="entry name" value="PGT_FtsW_proteobact"/>
    <property type="match status" value="1"/>
</dbReference>
<evidence type="ECO:0000256" key="4">
    <source>
        <dbReference type="ARBA" id="ARBA00022618"/>
    </source>
</evidence>
<feature type="transmembrane region" description="Helical" evidence="16">
    <location>
        <begin position="360"/>
        <end position="382"/>
    </location>
</feature>
<dbReference type="InterPro" id="IPR018365">
    <property type="entry name" value="Cell_cycle_FtsW-rel_CS"/>
</dbReference>
<keyword evidence="11 16" id="KW-0472">Membrane</keyword>
<reference evidence="17 18" key="1">
    <citation type="submission" date="2018-04" db="EMBL/GenBank/DDBJ databases">
        <title>Genomic Encyclopedia of Archaeal and Bacterial Type Strains, Phase II (KMG-II): from individual species to whole genera.</title>
        <authorList>
            <person name="Goeker M."/>
        </authorList>
    </citation>
    <scope>NUCLEOTIDE SEQUENCE [LARGE SCALE GENOMIC DNA]</scope>
    <source>
        <strain evidence="17 18">DSM 5822</strain>
    </source>
</reference>
<keyword evidence="4 16" id="KW-0132">Cell division</keyword>
<evidence type="ECO:0000313" key="17">
    <source>
        <dbReference type="EMBL" id="PTQ89873.1"/>
    </source>
</evidence>
<name>A0A2T5J0K5_9GAMM</name>
<comment type="similarity">
    <text evidence="14 16">Belongs to the SEDS family. FtsW subfamily.</text>
</comment>
<evidence type="ECO:0000256" key="12">
    <source>
        <dbReference type="ARBA" id="ARBA00023306"/>
    </source>
</evidence>
<keyword evidence="3 16" id="KW-1003">Cell membrane</keyword>
<dbReference type="UniPathway" id="UPA00219"/>
<dbReference type="InterPro" id="IPR001182">
    <property type="entry name" value="FtsW/RodA"/>
</dbReference>
<keyword evidence="8 16" id="KW-0133">Cell shape</keyword>
<protein>
    <recommendedName>
        <fullName evidence="16">Probable peptidoglycan glycosyltransferase FtsW</fullName>
        <shortName evidence="16">PGT</shortName>
        <ecNumber evidence="16">2.4.99.28</ecNumber>
    </recommendedName>
    <alternativeName>
        <fullName evidence="16">Cell division protein FtsW</fullName>
    </alternativeName>
    <alternativeName>
        <fullName evidence="16">Cell wall polymerase</fullName>
    </alternativeName>
    <alternativeName>
        <fullName evidence="16">Peptidoglycan polymerase</fullName>
        <shortName evidence="16">PG polymerase</shortName>
    </alternativeName>
</protein>
<evidence type="ECO:0000256" key="5">
    <source>
        <dbReference type="ARBA" id="ARBA00022676"/>
    </source>
</evidence>
<evidence type="ECO:0000256" key="8">
    <source>
        <dbReference type="ARBA" id="ARBA00022960"/>
    </source>
</evidence>
<dbReference type="PANTHER" id="PTHR30474:SF2">
    <property type="entry name" value="PEPTIDOGLYCAN GLYCOSYLTRANSFERASE FTSW-RELATED"/>
    <property type="match status" value="1"/>
</dbReference>
<feature type="transmembrane region" description="Helical" evidence="16">
    <location>
        <begin position="31"/>
        <end position="57"/>
    </location>
</feature>
<accession>A0A2T5J0K5</accession>
<feature type="transmembrane region" description="Helical" evidence="16">
    <location>
        <begin position="330"/>
        <end position="354"/>
    </location>
</feature>
<evidence type="ECO:0000256" key="3">
    <source>
        <dbReference type="ARBA" id="ARBA00022475"/>
    </source>
</evidence>
<feature type="transmembrane region" description="Helical" evidence="16">
    <location>
        <begin position="209"/>
        <end position="227"/>
    </location>
</feature>
<dbReference type="GO" id="GO:0008955">
    <property type="term" value="F:peptidoglycan glycosyltransferase activity"/>
    <property type="evidence" value="ECO:0007669"/>
    <property type="project" value="UniProtKB-UniRule"/>
</dbReference>
<comment type="subcellular location">
    <subcellularLocation>
        <location evidence="16">Cell inner membrane</location>
        <topology evidence="16">Multi-pass membrane protein</topology>
    </subcellularLocation>
    <subcellularLocation>
        <location evidence="1">Cell membrane</location>
        <topology evidence="1">Multi-pass membrane protein</topology>
    </subcellularLocation>
    <text evidence="16">Localizes to the division septum.</text>
</comment>
<dbReference type="EMBL" id="QAON01000005">
    <property type="protein sequence ID" value="PTQ89873.1"/>
    <property type="molecule type" value="Genomic_DNA"/>
</dbReference>
<evidence type="ECO:0000256" key="7">
    <source>
        <dbReference type="ARBA" id="ARBA00022692"/>
    </source>
</evidence>
<feature type="transmembrane region" description="Helical" evidence="16">
    <location>
        <begin position="96"/>
        <end position="115"/>
    </location>
</feature>
<dbReference type="GO" id="GO:0008360">
    <property type="term" value="P:regulation of cell shape"/>
    <property type="evidence" value="ECO:0007669"/>
    <property type="project" value="UniProtKB-KW"/>
</dbReference>
<evidence type="ECO:0000256" key="6">
    <source>
        <dbReference type="ARBA" id="ARBA00022679"/>
    </source>
</evidence>
<feature type="transmembrane region" description="Helical" evidence="16">
    <location>
        <begin position="63"/>
        <end position="84"/>
    </location>
</feature>
<dbReference type="GO" id="GO:0071555">
    <property type="term" value="P:cell wall organization"/>
    <property type="evidence" value="ECO:0007669"/>
    <property type="project" value="UniProtKB-KW"/>
</dbReference>
<dbReference type="PROSITE" id="PS00428">
    <property type="entry name" value="FTSW_RODA_SPOVE"/>
    <property type="match status" value="1"/>
</dbReference>
<dbReference type="EC" id="2.4.99.28" evidence="16"/>
<dbReference type="RefSeq" id="WP_107865386.1">
    <property type="nucleotide sequence ID" value="NZ_QAON01000005.1"/>
</dbReference>
<dbReference type="PANTHER" id="PTHR30474">
    <property type="entry name" value="CELL CYCLE PROTEIN"/>
    <property type="match status" value="1"/>
</dbReference>
<dbReference type="GO" id="GO:0005886">
    <property type="term" value="C:plasma membrane"/>
    <property type="evidence" value="ECO:0007669"/>
    <property type="project" value="UniProtKB-SubCell"/>
</dbReference>
<evidence type="ECO:0000256" key="13">
    <source>
        <dbReference type="ARBA" id="ARBA00023316"/>
    </source>
</evidence>
<keyword evidence="9 16" id="KW-0573">Peptidoglycan synthesis</keyword>
<evidence type="ECO:0000256" key="14">
    <source>
        <dbReference type="ARBA" id="ARBA00038053"/>
    </source>
</evidence>
<evidence type="ECO:0000313" key="18">
    <source>
        <dbReference type="Proteomes" id="UP000244223"/>
    </source>
</evidence>
<feature type="transmembrane region" description="Helical" evidence="16">
    <location>
        <begin position="161"/>
        <end position="179"/>
    </location>
</feature>
<dbReference type="AlphaFoldDB" id="A0A2T5J0K5"/>
<organism evidence="17 18">
    <name type="scientific">Agitococcus lubricus</name>
    <dbReference type="NCBI Taxonomy" id="1077255"/>
    <lineage>
        <taxon>Bacteria</taxon>
        <taxon>Pseudomonadati</taxon>
        <taxon>Pseudomonadota</taxon>
        <taxon>Gammaproteobacteria</taxon>
        <taxon>Moraxellales</taxon>
        <taxon>Moraxellaceae</taxon>
        <taxon>Agitococcus</taxon>
    </lineage>
</organism>
<evidence type="ECO:0000256" key="15">
    <source>
        <dbReference type="ARBA" id="ARBA00049902"/>
    </source>
</evidence>
<comment type="function">
    <text evidence="16">Peptidoglycan polymerase that is essential for cell division.</text>
</comment>
<comment type="caution">
    <text evidence="17">The sequence shown here is derived from an EMBL/GenBank/DDBJ whole genome shotgun (WGS) entry which is preliminary data.</text>
</comment>
<keyword evidence="7 16" id="KW-0812">Transmembrane</keyword>
<feature type="transmembrane region" description="Helical" evidence="16">
    <location>
        <begin position="127"/>
        <end position="149"/>
    </location>
</feature>
<evidence type="ECO:0000256" key="1">
    <source>
        <dbReference type="ARBA" id="ARBA00004651"/>
    </source>
</evidence>